<evidence type="ECO:0000313" key="3">
    <source>
        <dbReference type="Proteomes" id="UP000030853"/>
    </source>
</evidence>
<protein>
    <recommendedName>
        <fullName evidence="4">DUF1496 domain-containing protein</fullName>
    </recommendedName>
</protein>
<name>A0A0B1R567_9GAMM</name>
<gene>
    <name evidence="2" type="ORF">QU24_19655</name>
</gene>
<dbReference type="Proteomes" id="UP000030853">
    <property type="component" value="Unassembled WGS sequence"/>
</dbReference>
<evidence type="ECO:0000256" key="1">
    <source>
        <dbReference type="SAM" id="SignalP"/>
    </source>
</evidence>
<proteinExistence type="predicted"/>
<feature type="chain" id="PRO_5002080626" description="DUF1496 domain-containing protein" evidence="1">
    <location>
        <begin position="24"/>
        <end position="107"/>
    </location>
</feature>
<organism evidence="2 3">
    <name type="scientific">Pantoea rodasii</name>
    <dbReference type="NCBI Taxonomy" id="1076549"/>
    <lineage>
        <taxon>Bacteria</taxon>
        <taxon>Pseudomonadati</taxon>
        <taxon>Pseudomonadota</taxon>
        <taxon>Gammaproteobacteria</taxon>
        <taxon>Enterobacterales</taxon>
        <taxon>Erwiniaceae</taxon>
        <taxon>Pantoea</taxon>
    </lineage>
</organism>
<reference evidence="2 3" key="1">
    <citation type="submission" date="2014-11" db="EMBL/GenBank/DDBJ databases">
        <title>Genome sequencing of Pantoea rodasii ND03.</title>
        <authorList>
            <person name="Muhamad Yunos N.Y."/>
            <person name="Chan K.-G."/>
        </authorList>
    </citation>
    <scope>NUCLEOTIDE SEQUENCE [LARGE SCALE GENOMIC DNA]</scope>
    <source>
        <strain evidence="2 3">ND03</strain>
    </source>
</reference>
<sequence length="107" mass="11225">MKTLLRTLAAFTLTGGLCASAMASQPVSDADVSQKLDQLNVTAQVIDGRLQQLFTALNQSAQTGVCWLDGKAYSQGAEAWTGGHAVTCSVQAKTGWPQWGKPGVTVN</sequence>
<evidence type="ECO:0008006" key="4">
    <source>
        <dbReference type="Google" id="ProtNLM"/>
    </source>
</evidence>
<feature type="signal peptide" evidence="1">
    <location>
        <begin position="1"/>
        <end position="23"/>
    </location>
</feature>
<keyword evidence="1" id="KW-0732">Signal</keyword>
<dbReference type="RefSeq" id="WP_039334532.1">
    <property type="nucleotide sequence ID" value="NZ_JTJJ01000086.1"/>
</dbReference>
<dbReference type="AlphaFoldDB" id="A0A0B1R567"/>
<accession>A0A0B1R567</accession>
<evidence type="ECO:0000313" key="2">
    <source>
        <dbReference type="EMBL" id="KHJ66372.1"/>
    </source>
</evidence>
<dbReference type="EMBL" id="JTJJ01000086">
    <property type="protein sequence ID" value="KHJ66372.1"/>
    <property type="molecule type" value="Genomic_DNA"/>
</dbReference>
<comment type="caution">
    <text evidence="2">The sequence shown here is derived from an EMBL/GenBank/DDBJ whole genome shotgun (WGS) entry which is preliminary data.</text>
</comment>